<comment type="caution">
    <text evidence="2">The sequence shown here is derived from an EMBL/GenBank/DDBJ whole genome shotgun (WGS) entry which is preliminary data.</text>
</comment>
<dbReference type="Proteomes" id="UP001419268">
    <property type="component" value="Unassembled WGS sequence"/>
</dbReference>
<feature type="region of interest" description="Disordered" evidence="1">
    <location>
        <begin position="16"/>
        <end position="131"/>
    </location>
</feature>
<evidence type="ECO:0000256" key="1">
    <source>
        <dbReference type="SAM" id="MobiDB-lite"/>
    </source>
</evidence>
<reference evidence="2 3" key="1">
    <citation type="submission" date="2024-01" db="EMBL/GenBank/DDBJ databases">
        <title>Genome assemblies of Stephania.</title>
        <authorList>
            <person name="Yang L."/>
        </authorList>
    </citation>
    <scope>NUCLEOTIDE SEQUENCE [LARGE SCALE GENOMIC DNA]</scope>
    <source>
        <strain evidence="2">JXDWG</strain>
        <tissue evidence="2">Leaf</tissue>
    </source>
</reference>
<organism evidence="2 3">
    <name type="scientific">Stephania cephalantha</name>
    <dbReference type="NCBI Taxonomy" id="152367"/>
    <lineage>
        <taxon>Eukaryota</taxon>
        <taxon>Viridiplantae</taxon>
        <taxon>Streptophyta</taxon>
        <taxon>Embryophyta</taxon>
        <taxon>Tracheophyta</taxon>
        <taxon>Spermatophyta</taxon>
        <taxon>Magnoliopsida</taxon>
        <taxon>Ranunculales</taxon>
        <taxon>Menispermaceae</taxon>
        <taxon>Menispermoideae</taxon>
        <taxon>Cissampelideae</taxon>
        <taxon>Stephania</taxon>
    </lineage>
</organism>
<evidence type="ECO:0000313" key="3">
    <source>
        <dbReference type="Proteomes" id="UP001419268"/>
    </source>
</evidence>
<evidence type="ECO:0000313" key="2">
    <source>
        <dbReference type="EMBL" id="KAK9111578.1"/>
    </source>
</evidence>
<sequence>MFWLMIVMRSASQWKKGNLKQMKQNKEQMEENKGFDDDEAVEEENELNEGYMPQVEFADEEADDDEVADEKASDEEVVDEETSNEGEASEGSEDEVHGGEEGAELQAAYEEEDADVEGREDGADGYQHDEDVHDHTKFGWMGHSIDYDAYHETIRPSHKDEQIVKQINEQKEETHMGKPTGLVIRRFR</sequence>
<feature type="region of interest" description="Disordered" evidence="1">
    <location>
        <begin position="169"/>
        <end position="188"/>
    </location>
</feature>
<dbReference type="AlphaFoldDB" id="A0AAP0NLU1"/>
<feature type="compositionally biased region" description="Basic and acidic residues" evidence="1">
    <location>
        <begin position="24"/>
        <end position="35"/>
    </location>
</feature>
<name>A0AAP0NLU1_9MAGN</name>
<feature type="compositionally biased region" description="Acidic residues" evidence="1">
    <location>
        <begin position="57"/>
        <end position="93"/>
    </location>
</feature>
<accession>A0AAP0NLU1</accession>
<feature type="compositionally biased region" description="Acidic residues" evidence="1">
    <location>
        <begin position="36"/>
        <end position="47"/>
    </location>
</feature>
<proteinExistence type="predicted"/>
<dbReference type="EMBL" id="JBBNAG010000008">
    <property type="protein sequence ID" value="KAK9111578.1"/>
    <property type="molecule type" value="Genomic_DNA"/>
</dbReference>
<feature type="compositionally biased region" description="Basic and acidic residues" evidence="1">
    <location>
        <begin position="116"/>
        <end position="131"/>
    </location>
</feature>
<protein>
    <submittedName>
        <fullName evidence="2">Uncharacterized protein</fullName>
    </submittedName>
</protein>
<keyword evidence="3" id="KW-1185">Reference proteome</keyword>
<gene>
    <name evidence="2" type="ORF">Scep_019097</name>
</gene>